<organism evidence="19 20">
    <name type="scientific">Cylicocyclus nassatus</name>
    <name type="common">Nematode worm</name>
    <dbReference type="NCBI Taxonomy" id="53992"/>
    <lineage>
        <taxon>Eukaryota</taxon>
        <taxon>Metazoa</taxon>
        <taxon>Ecdysozoa</taxon>
        <taxon>Nematoda</taxon>
        <taxon>Chromadorea</taxon>
        <taxon>Rhabditida</taxon>
        <taxon>Rhabditina</taxon>
        <taxon>Rhabditomorpha</taxon>
        <taxon>Strongyloidea</taxon>
        <taxon>Strongylidae</taxon>
        <taxon>Cylicocyclus</taxon>
    </lineage>
</organism>
<feature type="transmembrane region" description="Helical" evidence="17">
    <location>
        <begin position="293"/>
        <end position="313"/>
    </location>
</feature>
<dbReference type="Gene3D" id="3.30.1360.40">
    <property type="match status" value="2"/>
</dbReference>
<feature type="compositionally biased region" description="Basic and acidic residues" evidence="16">
    <location>
        <begin position="125"/>
        <end position="138"/>
    </location>
</feature>
<dbReference type="Proteomes" id="UP001176961">
    <property type="component" value="Unassembled WGS sequence"/>
</dbReference>
<feature type="transmembrane region" description="Helical" evidence="17">
    <location>
        <begin position="202"/>
        <end position="221"/>
    </location>
</feature>
<keyword evidence="5" id="KW-0444">Lipid biosynthesis</keyword>
<keyword evidence="11" id="KW-0443">Lipid metabolism</keyword>
<feature type="transmembrane region" description="Helical" evidence="17">
    <location>
        <begin position="325"/>
        <end position="347"/>
    </location>
</feature>
<dbReference type="AlphaFoldDB" id="A0AA36GZ03"/>
<name>A0AA36GZ03_CYLNA</name>
<feature type="transmembrane region" description="Helical" evidence="17">
    <location>
        <begin position="146"/>
        <end position="165"/>
    </location>
</feature>
<dbReference type="PROSITE" id="PS01315">
    <property type="entry name" value="CDS"/>
    <property type="match status" value="1"/>
</dbReference>
<evidence type="ECO:0000256" key="16">
    <source>
        <dbReference type="SAM" id="MobiDB-lite"/>
    </source>
</evidence>
<dbReference type="EMBL" id="CATQJL010000281">
    <property type="protein sequence ID" value="CAJ0600750.1"/>
    <property type="molecule type" value="Genomic_DNA"/>
</dbReference>
<dbReference type="GO" id="GO:0016024">
    <property type="term" value="P:CDP-diacylglycerol biosynthetic process"/>
    <property type="evidence" value="ECO:0007669"/>
    <property type="project" value="TreeGrafter"/>
</dbReference>
<dbReference type="GO" id="GO:0006412">
    <property type="term" value="P:translation"/>
    <property type="evidence" value="ECO:0007669"/>
    <property type="project" value="UniProtKB-KW"/>
</dbReference>
<dbReference type="InterPro" id="IPR000374">
    <property type="entry name" value="PC_trans"/>
</dbReference>
<evidence type="ECO:0000256" key="12">
    <source>
        <dbReference type="ARBA" id="ARBA00023136"/>
    </source>
</evidence>
<reference evidence="19" key="1">
    <citation type="submission" date="2023-07" db="EMBL/GenBank/DDBJ databases">
        <authorList>
            <consortium name="CYATHOMIX"/>
        </authorList>
    </citation>
    <scope>NUCLEOTIDE SEQUENCE</scope>
    <source>
        <strain evidence="19">N/A</strain>
    </source>
</reference>
<evidence type="ECO:0000256" key="5">
    <source>
        <dbReference type="ARBA" id="ARBA00022516"/>
    </source>
</evidence>
<feature type="domain" description="Ribosome recycling factor" evidence="18">
    <location>
        <begin position="9"/>
        <end position="45"/>
    </location>
</feature>
<feature type="transmembrane region" description="Helical" evidence="17">
    <location>
        <begin position="227"/>
        <end position="249"/>
    </location>
</feature>
<evidence type="ECO:0000256" key="1">
    <source>
        <dbReference type="ARBA" id="ARBA00004651"/>
    </source>
</evidence>
<keyword evidence="13" id="KW-0594">Phospholipid biosynthesis</keyword>
<dbReference type="Pfam" id="PF01148">
    <property type="entry name" value="CTP_transf_1"/>
    <property type="match status" value="1"/>
</dbReference>
<keyword evidence="9" id="KW-0648">Protein biosynthesis</keyword>
<dbReference type="InterPro" id="IPR036191">
    <property type="entry name" value="RRF_sf"/>
</dbReference>
<dbReference type="SUPFAM" id="SSF55194">
    <property type="entry name" value="Ribosome recycling factor, RRF"/>
    <property type="match status" value="1"/>
</dbReference>
<dbReference type="PANTHER" id="PTHR46382:SF1">
    <property type="entry name" value="PHOSPHATIDATE CYTIDYLYLTRANSFERASE"/>
    <property type="match status" value="1"/>
</dbReference>
<evidence type="ECO:0000256" key="11">
    <source>
        <dbReference type="ARBA" id="ARBA00023098"/>
    </source>
</evidence>
<dbReference type="EC" id="2.7.7.41" evidence="15"/>
<evidence type="ECO:0000256" key="17">
    <source>
        <dbReference type="SAM" id="Phobius"/>
    </source>
</evidence>
<keyword evidence="4" id="KW-1003">Cell membrane</keyword>
<feature type="transmembrane region" description="Helical" evidence="17">
    <location>
        <begin position="353"/>
        <end position="372"/>
    </location>
</feature>
<feature type="transmembrane region" description="Helical" evidence="17">
    <location>
        <begin position="171"/>
        <end position="190"/>
    </location>
</feature>
<gene>
    <name evidence="19" type="ORF">CYNAS_LOCUS12733</name>
</gene>
<proteinExistence type="inferred from homology"/>
<evidence type="ECO:0000256" key="6">
    <source>
        <dbReference type="ARBA" id="ARBA00022679"/>
    </source>
</evidence>
<evidence type="ECO:0000256" key="3">
    <source>
        <dbReference type="ARBA" id="ARBA00010185"/>
    </source>
</evidence>
<evidence type="ECO:0000256" key="4">
    <source>
        <dbReference type="ARBA" id="ARBA00022475"/>
    </source>
</evidence>
<evidence type="ECO:0000313" key="20">
    <source>
        <dbReference type="Proteomes" id="UP001176961"/>
    </source>
</evidence>
<evidence type="ECO:0000256" key="7">
    <source>
        <dbReference type="ARBA" id="ARBA00022692"/>
    </source>
</evidence>
<comment type="similarity">
    <text evidence="2">Belongs to the RRF family.</text>
</comment>
<dbReference type="CDD" id="cd00520">
    <property type="entry name" value="RRF"/>
    <property type="match status" value="1"/>
</dbReference>
<comment type="pathway">
    <text evidence="15">Phospholipid metabolism; CDP-diacylglycerol biosynthesis; CDP-diacylglycerol from sn-glycerol 3-phosphate: step 3/3.</text>
</comment>
<comment type="similarity">
    <text evidence="3 15">Belongs to the CDS family.</text>
</comment>
<evidence type="ECO:0000259" key="18">
    <source>
        <dbReference type="Pfam" id="PF01765"/>
    </source>
</evidence>
<dbReference type="Gene3D" id="1.10.132.20">
    <property type="entry name" value="Ribosome-recycling factor"/>
    <property type="match status" value="2"/>
</dbReference>
<evidence type="ECO:0000256" key="2">
    <source>
        <dbReference type="ARBA" id="ARBA00005912"/>
    </source>
</evidence>
<evidence type="ECO:0000256" key="13">
    <source>
        <dbReference type="ARBA" id="ARBA00023209"/>
    </source>
</evidence>
<comment type="caution">
    <text evidence="19">The sequence shown here is derived from an EMBL/GenBank/DDBJ whole genome shotgun (WGS) entry which is preliminary data.</text>
</comment>
<evidence type="ECO:0000256" key="15">
    <source>
        <dbReference type="RuleBase" id="RU003938"/>
    </source>
</evidence>
<protein>
    <recommendedName>
        <fullName evidence="15">Phosphatidate cytidylyltransferase</fullName>
        <ecNumber evidence="15">2.7.7.41</ecNumber>
    </recommendedName>
</protein>
<keyword evidence="14" id="KW-1208">Phospholipid metabolism</keyword>
<evidence type="ECO:0000256" key="9">
    <source>
        <dbReference type="ARBA" id="ARBA00022917"/>
    </source>
</evidence>
<accession>A0AA36GZ03</accession>
<comment type="catalytic activity">
    <reaction evidence="15">
        <text>a 1,2-diacyl-sn-glycero-3-phosphate + CTP + H(+) = a CDP-1,2-diacyl-sn-glycerol + diphosphate</text>
        <dbReference type="Rhea" id="RHEA:16229"/>
        <dbReference type="ChEBI" id="CHEBI:15378"/>
        <dbReference type="ChEBI" id="CHEBI:33019"/>
        <dbReference type="ChEBI" id="CHEBI:37563"/>
        <dbReference type="ChEBI" id="CHEBI:58332"/>
        <dbReference type="ChEBI" id="CHEBI:58608"/>
        <dbReference type="EC" id="2.7.7.41"/>
    </reaction>
</comment>
<keyword evidence="7 15" id="KW-0812">Transmembrane</keyword>
<dbReference type="GO" id="GO:0005886">
    <property type="term" value="C:plasma membrane"/>
    <property type="evidence" value="ECO:0007669"/>
    <property type="project" value="UniProtKB-SubCell"/>
</dbReference>
<keyword evidence="12 17" id="KW-0472">Membrane</keyword>
<dbReference type="InterPro" id="IPR023584">
    <property type="entry name" value="Ribosome_recyc_fac_dom"/>
</dbReference>
<keyword evidence="20" id="KW-1185">Reference proteome</keyword>
<dbReference type="PANTHER" id="PTHR46382">
    <property type="entry name" value="PHOSPHATIDATE CYTIDYLYLTRANSFERASE"/>
    <property type="match status" value="1"/>
</dbReference>
<dbReference type="GO" id="GO:0004605">
    <property type="term" value="F:phosphatidate cytidylyltransferase activity"/>
    <property type="evidence" value="ECO:0007669"/>
    <property type="project" value="UniProtKB-EC"/>
</dbReference>
<keyword evidence="6 15" id="KW-0808">Transferase</keyword>
<keyword evidence="10 17" id="KW-1133">Transmembrane helix</keyword>
<evidence type="ECO:0000256" key="14">
    <source>
        <dbReference type="ARBA" id="ARBA00023264"/>
    </source>
</evidence>
<feature type="transmembrane region" description="Helical" evidence="17">
    <location>
        <begin position="261"/>
        <end position="281"/>
    </location>
</feature>
<evidence type="ECO:0000256" key="8">
    <source>
        <dbReference type="ARBA" id="ARBA00022695"/>
    </source>
</evidence>
<evidence type="ECO:0000256" key="10">
    <source>
        <dbReference type="ARBA" id="ARBA00022989"/>
    </source>
</evidence>
<feature type="region of interest" description="Disordered" evidence="16">
    <location>
        <begin position="125"/>
        <end position="144"/>
    </location>
</feature>
<dbReference type="InterPro" id="IPR002661">
    <property type="entry name" value="Ribosome_recyc_fac"/>
</dbReference>
<sequence>MGSAVDHAREEFAAIRTGRANPAMFNKLMVEYYGTPTPLQQLASFQKAIRDSDLGVNPSNDGNVVRCVLPALTEERRKEYIKMAKTKAEEGRIAVRNVRRASNDVVKKQEKDKEISEDEMTRLEKELDQVHPQPEKKTTAARTPRAGRDLPAAITTGVVLCGAVIGTVGWWHWGFVLLMTLALMAGAIELHRAMVRLGMDSAVVPICVGTAVMVIGAYAASTLKLHILPNTFLVVTLGATTVAAMAWRLPRGSHGFVKDAAASLFTIAYLPLLGCFVPLMMGDDGGSRRIATWILSVVASDTGGYAVGVLCGKHKLAPRISPKKSWEGFAGSVITAAFVGWACLGGLLSAPWWAGIVLGVVLALTGTAGDLVESMIKRDAGIKDMSNFLPGHGGVMDRLDSVLFSAPFAWLVMSLVL</sequence>
<keyword evidence="8 15" id="KW-0548">Nucleotidyltransferase</keyword>
<dbReference type="Pfam" id="PF01765">
    <property type="entry name" value="RRF"/>
    <property type="match status" value="2"/>
</dbReference>
<comment type="subcellular location">
    <subcellularLocation>
        <location evidence="1">Cell membrane</location>
        <topology evidence="1">Multi-pass membrane protein</topology>
    </subcellularLocation>
</comment>
<feature type="domain" description="Ribosome recycling factor" evidence="18">
    <location>
        <begin position="46"/>
        <end position="137"/>
    </location>
</feature>
<evidence type="ECO:0000313" key="19">
    <source>
        <dbReference type="EMBL" id="CAJ0600750.1"/>
    </source>
</evidence>